<dbReference type="Proteomes" id="UP000662814">
    <property type="component" value="Chromosome"/>
</dbReference>
<accession>A0ABX6YLT6</accession>
<sequence length="111" mass="11884">MTQATPARERYRQWPALALGILFGLFYAYDLWEAVGNVLTLAGVAAQLGITLSAAAWVVLIVSILMPIGIFITALVLGRSRGYLIQALFYVCGLAVSAATYLSLVSVISFA</sequence>
<organism evidence="2 3">
    <name type="scientific">Paramicrobacterium chengjingii</name>
    <dbReference type="NCBI Taxonomy" id="2769067"/>
    <lineage>
        <taxon>Bacteria</taxon>
        <taxon>Bacillati</taxon>
        <taxon>Actinomycetota</taxon>
        <taxon>Actinomycetes</taxon>
        <taxon>Micrococcales</taxon>
        <taxon>Microbacteriaceae</taxon>
        <taxon>Paramicrobacterium</taxon>
    </lineage>
</organism>
<proteinExistence type="predicted"/>
<feature type="transmembrane region" description="Helical" evidence="1">
    <location>
        <begin position="12"/>
        <end position="29"/>
    </location>
</feature>
<reference evidence="2 3" key="1">
    <citation type="submission" date="2020-12" db="EMBL/GenBank/DDBJ databases">
        <title>Microbacterium sp. HY060.</title>
        <authorList>
            <person name="Zhou J."/>
        </authorList>
    </citation>
    <scope>NUCLEOTIDE SEQUENCE [LARGE SCALE GENOMIC DNA]</scope>
    <source>
        <strain evidence="2 3">HY60</strain>
    </source>
</reference>
<dbReference type="EMBL" id="CP061169">
    <property type="protein sequence ID" value="QPZ39757.1"/>
    <property type="molecule type" value="Genomic_DNA"/>
</dbReference>
<keyword evidence="1" id="KW-1133">Transmembrane helix</keyword>
<evidence type="ECO:0008006" key="4">
    <source>
        <dbReference type="Google" id="ProtNLM"/>
    </source>
</evidence>
<dbReference type="RefSeq" id="WP_166989452.1">
    <property type="nucleotide sequence ID" value="NZ_CP061169.1"/>
</dbReference>
<feature type="transmembrane region" description="Helical" evidence="1">
    <location>
        <begin position="88"/>
        <end position="110"/>
    </location>
</feature>
<keyword evidence="3" id="KW-1185">Reference proteome</keyword>
<feature type="transmembrane region" description="Helical" evidence="1">
    <location>
        <begin position="49"/>
        <end position="76"/>
    </location>
</feature>
<keyword evidence="1" id="KW-0472">Membrane</keyword>
<evidence type="ECO:0000313" key="2">
    <source>
        <dbReference type="EMBL" id="QPZ39757.1"/>
    </source>
</evidence>
<gene>
    <name evidence="2" type="ORF">HCR76_06890</name>
</gene>
<name>A0ABX6YLT6_9MICO</name>
<evidence type="ECO:0000313" key="3">
    <source>
        <dbReference type="Proteomes" id="UP000662814"/>
    </source>
</evidence>
<protein>
    <recommendedName>
        <fullName evidence="4">Bacitracin resistance protein</fullName>
    </recommendedName>
</protein>
<keyword evidence="1" id="KW-0812">Transmembrane</keyword>
<evidence type="ECO:0000256" key="1">
    <source>
        <dbReference type="SAM" id="Phobius"/>
    </source>
</evidence>